<keyword evidence="1" id="KW-0472">Membrane</keyword>
<sequence>MKWLVYRLYVQFILFFNISLSHIFINHVA</sequence>
<accession>A0A0K2V0J2</accession>
<dbReference type="EMBL" id="HACA01026638">
    <property type="protein sequence ID" value="CDW43999.1"/>
    <property type="molecule type" value="Transcribed_RNA"/>
</dbReference>
<evidence type="ECO:0000256" key="1">
    <source>
        <dbReference type="SAM" id="Phobius"/>
    </source>
</evidence>
<dbReference type="AlphaFoldDB" id="A0A0K2V0J2"/>
<feature type="transmembrane region" description="Helical" evidence="1">
    <location>
        <begin position="6"/>
        <end position="25"/>
    </location>
</feature>
<keyword evidence="1" id="KW-1133">Transmembrane helix</keyword>
<keyword evidence="1" id="KW-0812">Transmembrane</keyword>
<protein>
    <submittedName>
        <fullName evidence="2">Uncharacterized protein</fullName>
    </submittedName>
</protein>
<proteinExistence type="predicted"/>
<evidence type="ECO:0000313" key="2">
    <source>
        <dbReference type="EMBL" id="CDW43999.1"/>
    </source>
</evidence>
<name>A0A0K2V0J2_LEPSM</name>
<organism evidence="2">
    <name type="scientific">Lepeophtheirus salmonis</name>
    <name type="common">Salmon louse</name>
    <name type="synonym">Caligus salmonis</name>
    <dbReference type="NCBI Taxonomy" id="72036"/>
    <lineage>
        <taxon>Eukaryota</taxon>
        <taxon>Metazoa</taxon>
        <taxon>Ecdysozoa</taxon>
        <taxon>Arthropoda</taxon>
        <taxon>Crustacea</taxon>
        <taxon>Multicrustacea</taxon>
        <taxon>Hexanauplia</taxon>
        <taxon>Copepoda</taxon>
        <taxon>Siphonostomatoida</taxon>
        <taxon>Caligidae</taxon>
        <taxon>Lepeophtheirus</taxon>
    </lineage>
</organism>
<reference evidence="2" key="1">
    <citation type="submission" date="2014-05" db="EMBL/GenBank/DDBJ databases">
        <authorList>
            <person name="Chronopoulou M."/>
        </authorList>
    </citation>
    <scope>NUCLEOTIDE SEQUENCE</scope>
    <source>
        <tissue evidence="2">Whole organism</tissue>
    </source>
</reference>